<name>A0A1I9SAK2_9CAUD</name>
<accession>A0A1I9SAK2</accession>
<organism evidence="1 2">
    <name type="scientific">Rhodococcus phage Weasels2</name>
    <dbReference type="NCBI Taxonomy" id="1897437"/>
    <lineage>
        <taxon>Viruses</taxon>
        <taxon>Duplodnaviria</taxon>
        <taxon>Heunggongvirae</taxon>
        <taxon>Uroviricota</taxon>
        <taxon>Caudoviricetes</taxon>
        <taxon>Weaselvirus</taxon>
        <taxon>Weaselvirus weasel</taxon>
    </lineage>
</organism>
<sequence>MLTPEEINEYYSMTFYLVYEEFLLGDPEYVATYMTKEEAYNSFIDLTVNDDRFFTIVERQV</sequence>
<gene>
    <name evidence="1" type="ORF">SEA_WEASELS2_230</name>
</gene>
<proteinExistence type="predicted"/>
<dbReference type="EMBL" id="KX774321">
    <property type="protein sequence ID" value="AOZ63808.1"/>
    <property type="molecule type" value="Genomic_DNA"/>
</dbReference>
<reference evidence="2" key="1">
    <citation type="submission" date="2016-08" db="EMBL/GenBank/DDBJ databases">
        <authorList>
            <person name="Seilhamer J.J."/>
        </authorList>
    </citation>
    <scope>NUCLEOTIDE SEQUENCE [LARGE SCALE GENOMIC DNA]</scope>
</reference>
<evidence type="ECO:0000313" key="1">
    <source>
        <dbReference type="EMBL" id="AOZ63808.1"/>
    </source>
</evidence>
<dbReference type="Proteomes" id="UP000224902">
    <property type="component" value="Segment"/>
</dbReference>
<evidence type="ECO:0000313" key="2">
    <source>
        <dbReference type="Proteomes" id="UP000224902"/>
    </source>
</evidence>
<keyword evidence="2" id="KW-1185">Reference proteome</keyword>
<protein>
    <submittedName>
        <fullName evidence="1">Uncharacterized protein</fullName>
    </submittedName>
</protein>